<dbReference type="Gene3D" id="3.90.640.90">
    <property type="entry name" value="Anti-proliferative protein, N-terminal domain"/>
    <property type="match status" value="1"/>
</dbReference>
<dbReference type="AlphaFoldDB" id="A0A0C2WKR4"/>
<organism evidence="2 3">
    <name type="scientific">Amanita muscaria (strain Koide BX008)</name>
    <dbReference type="NCBI Taxonomy" id="946122"/>
    <lineage>
        <taxon>Eukaryota</taxon>
        <taxon>Fungi</taxon>
        <taxon>Dikarya</taxon>
        <taxon>Basidiomycota</taxon>
        <taxon>Agaricomycotina</taxon>
        <taxon>Agaricomycetes</taxon>
        <taxon>Agaricomycetidae</taxon>
        <taxon>Agaricales</taxon>
        <taxon>Pluteineae</taxon>
        <taxon>Amanitaceae</taxon>
        <taxon>Amanita</taxon>
    </lineage>
</organism>
<sequence length="351" mass="38323">MMRGNACNVNSTTVISRSLVEAIEFLTRPLVMFYTPSEISVVQTVLQTTLTATYFASRDPRLFLVLSPAFQPPRPLLAACIAAGVRWADWIIALGGKELEVLVEPSRAVIRFSGQGGATTTIWQESKVYRPMQVHVQRPSSNEGQKSSRPTLHATFNSAIARTQRRTKAQELLEFNDKEEADEIFALLSNVTSITPTPTRLNFQLDDLSPISSPDSSRPSSRSSNFSRFSFDSSTSSTESLTSISTAASDANRKAPVKSVVCLPFGLPTSEEIPDPECSDDTSVYVDKSKISVQKYLYQGGVSTILSGGVMLGATSKAVRPTHSERPVFGKPQAPIGTRRGVAVNSDWRRL</sequence>
<dbReference type="STRING" id="946122.A0A0C2WKR4"/>
<gene>
    <name evidence="2" type="ORF">M378DRAFT_28036</name>
</gene>
<dbReference type="Proteomes" id="UP000054549">
    <property type="component" value="Unassembled WGS sequence"/>
</dbReference>
<keyword evidence="3" id="KW-1185">Reference proteome</keyword>
<dbReference type="InParanoid" id="A0A0C2WKR4"/>
<feature type="region of interest" description="Disordered" evidence="1">
    <location>
        <begin position="211"/>
        <end position="237"/>
    </location>
</feature>
<dbReference type="InterPro" id="IPR036054">
    <property type="entry name" value="BTG-like_sf"/>
</dbReference>
<evidence type="ECO:0000313" key="2">
    <source>
        <dbReference type="EMBL" id="KIL57271.1"/>
    </source>
</evidence>
<dbReference type="HOGENOM" id="CLU_047588_0_0_1"/>
<dbReference type="OrthoDB" id="19928at2759"/>
<name>A0A0C2WKR4_AMAMK</name>
<proteinExistence type="predicted"/>
<accession>A0A0C2WKR4</accession>
<evidence type="ECO:0000313" key="3">
    <source>
        <dbReference type="Proteomes" id="UP000054549"/>
    </source>
</evidence>
<evidence type="ECO:0000256" key="1">
    <source>
        <dbReference type="SAM" id="MobiDB-lite"/>
    </source>
</evidence>
<reference evidence="2 3" key="1">
    <citation type="submission" date="2014-04" db="EMBL/GenBank/DDBJ databases">
        <title>Evolutionary Origins and Diversification of the Mycorrhizal Mutualists.</title>
        <authorList>
            <consortium name="DOE Joint Genome Institute"/>
            <consortium name="Mycorrhizal Genomics Consortium"/>
            <person name="Kohler A."/>
            <person name="Kuo A."/>
            <person name="Nagy L.G."/>
            <person name="Floudas D."/>
            <person name="Copeland A."/>
            <person name="Barry K.W."/>
            <person name="Cichocki N."/>
            <person name="Veneault-Fourrey C."/>
            <person name="LaButti K."/>
            <person name="Lindquist E.A."/>
            <person name="Lipzen A."/>
            <person name="Lundell T."/>
            <person name="Morin E."/>
            <person name="Murat C."/>
            <person name="Riley R."/>
            <person name="Ohm R."/>
            <person name="Sun H."/>
            <person name="Tunlid A."/>
            <person name="Henrissat B."/>
            <person name="Grigoriev I.V."/>
            <person name="Hibbett D.S."/>
            <person name="Martin F."/>
        </authorList>
    </citation>
    <scope>NUCLEOTIDE SEQUENCE [LARGE SCALE GENOMIC DNA]</scope>
    <source>
        <strain evidence="2 3">Koide BX008</strain>
    </source>
</reference>
<protein>
    <submittedName>
        <fullName evidence="2">Uncharacterized protein</fullName>
    </submittedName>
</protein>
<dbReference type="EMBL" id="KN818376">
    <property type="protein sequence ID" value="KIL57271.1"/>
    <property type="molecule type" value="Genomic_DNA"/>
</dbReference>